<dbReference type="SUPFAM" id="SSF52374">
    <property type="entry name" value="Nucleotidylyl transferase"/>
    <property type="match status" value="1"/>
</dbReference>
<protein>
    <recommendedName>
        <fullName evidence="11">Arginine--tRNA ligase</fullName>
        <ecNumber evidence="11">6.1.1.19</ecNumber>
    </recommendedName>
    <alternativeName>
        <fullName evidence="11">Arginyl-tRNA synthetase</fullName>
        <shortName evidence="11">ArgRS</shortName>
    </alternativeName>
</protein>
<dbReference type="Gene3D" id="3.40.50.620">
    <property type="entry name" value="HUPs"/>
    <property type="match status" value="1"/>
</dbReference>
<feature type="domain" description="Arginyl tRNA synthetase N-terminal" evidence="14">
    <location>
        <begin position="6"/>
        <end position="101"/>
    </location>
</feature>
<dbReference type="FunFam" id="1.10.730.10:FF:000006">
    <property type="entry name" value="Arginyl-tRNA synthetase 2, mitochondrial"/>
    <property type="match status" value="1"/>
</dbReference>
<keyword evidence="4 11" id="KW-0963">Cytoplasm</keyword>
<comment type="caution">
    <text evidence="15">The sequence shown here is derived from an EMBL/GenBank/DDBJ whole genome shotgun (WGS) entry which is preliminary data.</text>
</comment>
<dbReference type="Pfam" id="PF05746">
    <property type="entry name" value="DALR_1"/>
    <property type="match status" value="1"/>
</dbReference>
<proteinExistence type="inferred from homology"/>
<keyword evidence="7 11" id="KW-0067">ATP-binding</keyword>
<dbReference type="PANTHER" id="PTHR11956">
    <property type="entry name" value="ARGINYL-TRNA SYNTHETASE"/>
    <property type="match status" value="1"/>
</dbReference>
<evidence type="ECO:0000256" key="5">
    <source>
        <dbReference type="ARBA" id="ARBA00022598"/>
    </source>
</evidence>
<comment type="similarity">
    <text evidence="2 11 12">Belongs to the class-I aminoacyl-tRNA synthetase family.</text>
</comment>
<evidence type="ECO:0000256" key="6">
    <source>
        <dbReference type="ARBA" id="ARBA00022741"/>
    </source>
</evidence>
<dbReference type="EMBL" id="JNAX01000005">
    <property type="protein sequence ID" value="KGG21660.1"/>
    <property type="molecule type" value="Genomic_DNA"/>
</dbReference>
<organism evidence="15 16">
    <name type="scientific">Prochlorococcus marinus str. PAC1</name>
    <dbReference type="NCBI Taxonomy" id="59924"/>
    <lineage>
        <taxon>Bacteria</taxon>
        <taxon>Bacillati</taxon>
        <taxon>Cyanobacteriota</taxon>
        <taxon>Cyanophyceae</taxon>
        <taxon>Synechococcales</taxon>
        <taxon>Prochlorococcaceae</taxon>
        <taxon>Prochlorococcus</taxon>
    </lineage>
</organism>
<dbReference type="GO" id="GO:0005524">
    <property type="term" value="F:ATP binding"/>
    <property type="evidence" value="ECO:0007669"/>
    <property type="project" value="UniProtKB-UniRule"/>
</dbReference>
<dbReference type="GO" id="GO:0006420">
    <property type="term" value="P:arginyl-tRNA aminoacylation"/>
    <property type="evidence" value="ECO:0007669"/>
    <property type="project" value="UniProtKB-UniRule"/>
</dbReference>
<evidence type="ECO:0000256" key="9">
    <source>
        <dbReference type="ARBA" id="ARBA00023146"/>
    </source>
</evidence>
<dbReference type="InterPro" id="IPR008909">
    <property type="entry name" value="DALR_anticod-bd"/>
</dbReference>
<evidence type="ECO:0000256" key="11">
    <source>
        <dbReference type="HAMAP-Rule" id="MF_00123"/>
    </source>
</evidence>
<accession>A0A0A2C9V4</accession>
<comment type="subunit">
    <text evidence="3 11">Monomer.</text>
</comment>
<dbReference type="Gene3D" id="1.10.730.10">
    <property type="entry name" value="Isoleucyl-tRNA Synthetase, Domain 1"/>
    <property type="match status" value="1"/>
</dbReference>
<reference evidence="16" key="1">
    <citation type="journal article" date="2014" name="Sci. Data">
        <title>Genomes of diverse isolates of the marine cyanobacterium Prochlorococcus.</title>
        <authorList>
            <person name="Biller S."/>
            <person name="Berube P."/>
            <person name="Thompson J."/>
            <person name="Kelly L."/>
            <person name="Roggensack S."/>
            <person name="Awad L."/>
            <person name="Roache-Johnson K."/>
            <person name="Ding H."/>
            <person name="Giovannoni S.J."/>
            <person name="Moore L.R."/>
            <person name="Chisholm S.W."/>
        </authorList>
    </citation>
    <scope>NUCLEOTIDE SEQUENCE [LARGE SCALE GENOMIC DNA]</scope>
    <source>
        <strain evidence="16">PAC1</strain>
    </source>
</reference>
<evidence type="ECO:0000256" key="8">
    <source>
        <dbReference type="ARBA" id="ARBA00022917"/>
    </source>
</evidence>
<dbReference type="InterPro" id="IPR001278">
    <property type="entry name" value="Arg-tRNA-ligase"/>
</dbReference>
<gene>
    <name evidence="11" type="primary">argS</name>
    <name evidence="15" type="ORF">EV03_0399</name>
</gene>
<sequence>MLEISARLEEALNRVFIKVFPQEDRSSKTSSVLTGSNLVPASKPEFGDFQINCALSLAKEIKRPPRDIAQQIANQLQKDNDFVRICDPPLIAGPGFINLSINSKTLISEIHFRLNDKRLGVPLKKFSTDKIEEGKSNNRVIIDFSSPNIAKEMHVGHLRSTIIGDSLARVLEFCGYEVLRLNHVGDWGTQFGMLITHLKEVVPEVLHTKDVVEISDLVNFYRQAKKRFDEDQIFQTKSRSEVVNLQAGDKESLIAWELLCNQSRKEFQKIYDRLDIKLTERGESFYNKFLVDVINDLKNKKLLINDQGAQCIFLDGLVGKDGKPQPIIIQKSDGGFNYATTDLAAIKYRLTSPPHGDGACRLIYVTDAGQASHFSGVFQIAKLANWIPPDCQIEHVPFGLVQGEDGKKLKTRSGETIRLVDLLDEAIQRARDDLKNRLNTERRSENENFIDKVSTTVGIASIKYADLSQNRISNYQFSFDKMLSLQGNTAPYLLYALVRIAGISRKGGDLNVSSQNIQFNESQEWDLIRKLLQLDYVIAEVEKELLPNRLCGYLFELSQTFNRFYDQVPILKASEPSRASRLVLCSITADTLKLGMSLLGIPTLERM</sequence>
<dbReference type="SUPFAM" id="SSF47323">
    <property type="entry name" value="Anticodon-binding domain of a subclass of class I aminoacyl-tRNA synthetases"/>
    <property type="match status" value="1"/>
</dbReference>
<keyword evidence="8 11" id="KW-0648">Protein biosynthesis</keyword>
<name>A0A0A2C9V4_PROMR</name>
<dbReference type="CDD" id="cd07956">
    <property type="entry name" value="Anticodon_Ia_Arg"/>
    <property type="match status" value="1"/>
</dbReference>
<dbReference type="FunFam" id="3.40.50.620:FF:000030">
    <property type="entry name" value="Arginine--tRNA ligase"/>
    <property type="match status" value="1"/>
</dbReference>
<dbReference type="Pfam" id="PF03485">
    <property type="entry name" value="Arg_tRNA_synt_N"/>
    <property type="match status" value="1"/>
</dbReference>
<dbReference type="NCBIfam" id="TIGR00456">
    <property type="entry name" value="argS"/>
    <property type="match status" value="1"/>
</dbReference>
<feature type="domain" description="DALR anticodon binding" evidence="13">
    <location>
        <begin position="493"/>
        <end position="607"/>
    </location>
</feature>
<dbReference type="InterPro" id="IPR005148">
    <property type="entry name" value="Arg-tRNA-synth_N"/>
</dbReference>
<dbReference type="InterPro" id="IPR035684">
    <property type="entry name" value="ArgRS_core"/>
</dbReference>
<dbReference type="SMART" id="SM01016">
    <property type="entry name" value="Arg_tRNA_synt_N"/>
    <property type="match status" value="1"/>
</dbReference>
<comment type="subcellular location">
    <subcellularLocation>
        <location evidence="1 11">Cytoplasm</location>
    </subcellularLocation>
</comment>
<comment type="catalytic activity">
    <reaction evidence="10 11">
        <text>tRNA(Arg) + L-arginine + ATP = L-arginyl-tRNA(Arg) + AMP + diphosphate</text>
        <dbReference type="Rhea" id="RHEA:20301"/>
        <dbReference type="Rhea" id="RHEA-COMP:9658"/>
        <dbReference type="Rhea" id="RHEA-COMP:9673"/>
        <dbReference type="ChEBI" id="CHEBI:30616"/>
        <dbReference type="ChEBI" id="CHEBI:32682"/>
        <dbReference type="ChEBI" id="CHEBI:33019"/>
        <dbReference type="ChEBI" id="CHEBI:78442"/>
        <dbReference type="ChEBI" id="CHEBI:78513"/>
        <dbReference type="ChEBI" id="CHEBI:456215"/>
        <dbReference type="EC" id="6.1.1.19"/>
    </reaction>
</comment>
<feature type="short sequence motif" description="'HIGH' region" evidence="11">
    <location>
        <begin position="147"/>
        <end position="157"/>
    </location>
</feature>
<dbReference type="InterPro" id="IPR009080">
    <property type="entry name" value="tRNAsynth_Ia_anticodon-bd"/>
</dbReference>
<keyword evidence="6 11" id="KW-0547">Nucleotide-binding</keyword>
<evidence type="ECO:0000256" key="3">
    <source>
        <dbReference type="ARBA" id="ARBA00011245"/>
    </source>
</evidence>
<evidence type="ECO:0000313" key="16">
    <source>
        <dbReference type="Proteomes" id="UP000030392"/>
    </source>
</evidence>
<dbReference type="GO" id="GO:0005737">
    <property type="term" value="C:cytoplasm"/>
    <property type="evidence" value="ECO:0007669"/>
    <property type="project" value="UniProtKB-SubCell"/>
</dbReference>
<evidence type="ECO:0000256" key="7">
    <source>
        <dbReference type="ARBA" id="ARBA00022840"/>
    </source>
</evidence>
<evidence type="ECO:0000256" key="12">
    <source>
        <dbReference type="RuleBase" id="RU363038"/>
    </source>
</evidence>
<dbReference type="Pfam" id="PF00750">
    <property type="entry name" value="tRNA-synt_1d"/>
    <property type="match status" value="1"/>
</dbReference>
<dbReference type="PRINTS" id="PR01038">
    <property type="entry name" value="TRNASYNTHARG"/>
</dbReference>
<dbReference type="PANTHER" id="PTHR11956:SF5">
    <property type="entry name" value="ARGININE--TRNA LIGASE, CYTOPLASMIC"/>
    <property type="match status" value="1"/>
</dbReference>
<evidence type="ECO:0000259" key="13">
    <source>
        <dbReference type="SMART" id="SM00836"/>
    </source>
</evidence>
<dbReference type="PROSITE" id="PS00178">
    <property type="entry name" value="AA_TRNA_LIGASE_I"/>
    <property type="match status" value="1"/>
</dbReference>
<dbReference type="CDD" id="cd00671">
    <property type="entry name" value="ArgRS_core"/>
    <property type="match status" value="1"/>
</dbReference>
<evidence type="ECO:0000256" key="1">
    <source>
        <dbReference type="ARBA" id="ARBA00004496"/>
    </source>
</evidence>
<dbReference type="EC" id="6.1.1.19" evidence="11"/>
<keyword evidence="9 11" id="KW-0030">Aminoacyl-tRNA synthetase</keyword>
<dbReference type="InterPro" id="IPR036695">
    <property type="entry name" value="Arg-tRNA-synth_N_sf"/>
</dbReference>
<keyword evidence="5 11" id="KW-0436">Ligase</keyword>
<evidence type="ECO:0000313" key="15">
    <source>
        <dbReference type="EMBL" id="KGG21660.1"/>
    </source>
</evidence>
<dbReference type="Proteomes" id="UP000030392">
    <property type="component" value="Unassembled WGS sequence"/>
</dbReference>
<dbReference type="SMART" id="SM00836">
    <property type="entry name" value="DALR_1"/>
    <property type="match status" value="1"/>
</dbReference>
<dbReference type="RefSeq" id="WP_036904649.1">
    <property type="nucleotide sequence ID" value="NZ_CP138967.1"/>
</dbReference>
<dbReference type="InterPro" id="IPR014729">
    <property type="entry name" value="Rossmann-like_a/b/a_fold"/>
</dbReference>
<evidence type="ECO:0000256" key="10">
    <source>
        <dbReference type="ARBA" id="ARBA00049339"/>
    </source>
</evidence>
<dbReference type="Gene3D" id="3.30.1360.70">
    <property type="entry name" value="Arginyl tRNA synthetase N-terminal domain"/>
    <property type="match status" value="1"/>
</dbReference>
<evidence type="ECO:0000256" key="2">
    <source>
        <dbReference type="ARBA" id="ARBA00005594"/>
    </source>
</evidence>
<dbReference type="GO" id="GO:0004814">
    <property type="term" value="F:arginine-tRNA ligase activity"/>
    <property type="evidence" value="ECO:0007669"/>
    <property type="project" value="UniProtKB-UniRule"/>
</dbReference>
<evidence type="ECO:0000259" key="14">
    <source>
        <dbReference type="SMART" id="SM01016"/>
    </source>
</evidence>
<dbReference type="InterPro" id="IPR001412">
    <property type="entry name" value="aa-tRNA-synth_I_CS"/>
</dbReference>
<dbReference type="AlphaFoldDB" id="A0A0A2C9V4"/>
<dbReference type="SUPFAM" id="SSF55190">
    <property type="entry name" value="Arginyl-tRNA synthetase (ArgRS), N-terminal 'additional' domain"/>
    <property type="match status" value="1"/>
</dbReference>
<dbReference type="HAMAP" id="MF_00123">
    <property type="entry name" value="Arg_tRNA_synth"/>
    <property type="match status" value="1"/>
</dbReference>
<evidence type="ECO:0000256" key="4">
    <source>
        <dbReference type="ARBA" id="ARBA00022490"/>
    </source>
</evidence>